<feature type="transmembrane region" description="Helical" evidence="15">
    <location>
        <begin position="321"/>
        <end position="347"/>
    </location>
</feature>
<feature type="transmembrane region" description="Helical" evidence="15">
    <location>
        <begin position="464"/>
        <end position="485"/>
    </location>
</feature>
<sequence>MTVNVVGLVAIIIFYLLILGVGLWASRKSKGKTDCEEIMLAGRNIGLAVGIFTMTATWVGGGYINGTAEAVYNPDYGLVWAQAPWGYALSLVLGGLLFAKQMRSQGYVTMLDPFQLKYGERMGGLLFIPALLGEVFWTAAILSALGATLSVILDIRMEISIIVSACIAVFYTLIGGLYSVAYTDVVQLICIFIGLWICIPFALLDDAVEPLSFSATPSGWVGEWDPLYAGVWIDYALLLTFGGIPWQVYFQRVLSSSSAWNAQILSFIAAAGCIFMAIPSVLIGAIGSSTRWNETDYGRDPAEHEETELILPLVLQYLTPAAVSFFGLGAVSAAVMSSADSSVLSASSMFARNVYKLVFRQQASEREILWVMRLAIFIVGALATVLAITIKTIYGLWYLCSDLVYVILFPQLFCVVYFSGCNLYGSLCGYIIGFILRLGGGEPLLSLPPLIEYPLFDKEHGQLFPFRTFSMCVSFATIICVSYPLKFLFENDYIPKNFDFFQAIVNFPERPREKYLDIEGDIALQKVSQQKGPPGSELVNPFSVDYGAARTELTGLVLPPPKTSDSKEPLKADTPESPSTASDL</sequence>
<dbReference type="InterPro" id="IPR038377">
    <property type="entry name" value="Na/Glc_symporter_sf"/>
</dbReference>
<dbReference type="PANTHER" id="PTHR45897">
    <property type="entry name" value="HIGH-AFFINITY CHOLINE TRANSPORTER 1"/>
    <property type="match status" value="1"/>
</dbReference>
<dbReference type="RefSeq" id="XP_002735543.1">
    <property type="nucleotide sequence ID" value="XM_002735497.2"/>
</dbReference>
<feature type="transmembrane region" description="Helical" evidence="15">
    <location>
        <begin position="262"/>
        <end position="286"/>
    </location>
</feature>
<evidence type="ECO:0000256" key="5">
    <source>
        <dbReference type="ARBA" id="ARBA00022847"/>
    </source>
</evidence>
<evidence type="ECO:0000256" key="8">
    <source>
        <dbReference type="ARBA" id="ARBA00023053"/>
    </source>
</evidence>
<dbReference type="InterPro" id="IPR001734">
    <property type="entry name" value="Na/solute_symporter"/>
</dbReference>
<feature type="transmembrane region" description="Helical" evidence="15">
    <location>
        <begin position="185"/>
        <end position="204"/>
    </location>
</feature>
<dbReference type="CDD" id="cd11474">
    <property type="entry name" value="SLC5sbd_CHT"/>
    <property type="match status" value="1"/>
</dbReference>
<evidence type="ECO:0000256" key="2">
    <source>
        <dbReference type="ARBA" id="ARBA00006434"/>
    </source>
</evidence>
<feature type="compositionally biased region" description="Basic and acidic residues" evidence="14">
    <location>
        <begin position="564"/>
        <end position="574"/>
    </location>
</feature>
<feature type="transmembrane region" description="Helical" evidence="15">
    <location>
        <begin position="123"/>
        <end position="153"/>
    </location>
</feature>
<comment type="subcellular location">
    <subcellularLocation>
        <location evidence="1">Membrane</location>
        <topology evidence="1">Multi-pass membrane protein</topology>
    </subcellularLocation>
</comment>
<keyword evidence="11" id="KW-0325">Glycoprotein</keyword>
<comment type="similarity">
    <text evidence="2 13">Belongs to the sodium:solute symporter (SSF) (TC 2.A.21) family.</text>
</comment>
<organism evidence="16 17">
    <name type="scientific">Saccoglossus kowalevskii</name>
    <name type="common">Acorn worm</name>
    <dbReference type="NCBI Taxonomy" id="10224"/>
    <lineage>
        <taxon>Eukaryota</taxon>
        <taxon>Metazoa</taxon>
        <taxon>Hemichordata</taxon>
        <taxon>Enteropneusta</taxon>
        <taxon>Harrimaniidae</taxon>
        <taxon>Saccoglossus</taxon>
    </lineage>
</organism>
<feature type="transmembrane region" description="Helical" evidence="15">
    <location>
        <begin position="84"/>
        <end position="102"/>
    </location>
</feature>
<evidence type="ECO:0000256" key="11">
    <source>
        <dbReference type="ARBA" id="ARBA00023180"/>
    </source>
</evidence>
<evidence type="ECO:0000256" key="14">
    <source>
        <dbReference type="SAM" id="MobiDB-lite"/>
    </source>
</evidence>
<dbReference type="Gene3D" id="1.20.1730.10">
    <property type="entry name" value="Sodium/glucose cotransporter"/>
    <property type="match status" value="1"/>
</dbReference>
<evidence type="ECO:0000256" key="10">
    <source>
        <dbReference type="ARBA" id="ARBA00023136"/>
    </source>
</evidence>
<keyword evidence="6" id="KW-0530">Neurotransmitter biosynthesis</keyword>
<feature type="transmembrane region" description="Helical" evidence="15">
    <location>
        <begin position="396"/>
        <end position="418"/>
    </location>
</feature>
<dbReference type="Pfam" id="PF00474">
    <property type="entry name" value="SSF"/>
    <property type="match status" value="1"/>
</dbReference>
<feature type="transmembrane region" description="Helical" evidence="15">
    <location>
        <begin position="227"/>
        <end position="250"/>
    </location>
</feature>
<dbReference type="InterPro" id="IPR052244">
    <property type="entry name" value="Choline_transporter"/>
</dbReference>
<keyword evidence="3" id="KW-0813">Transport</keyword>
<evidence type="ECO:0000256" key="6">
    <source>
        <dbReference type="ARBA" id="ARBA00022979"/>
    </source>
</evidence>
<name>A0ABM0GR83_SACKO</name>
<evidence type="ECO:0000313" key="17">
    <source>
        <dbReference type="RefSeq" id="XP_002735543.1"/>
    </source>
</evidence>
<evidence type="ECO:0000256" key="7">
    <source>
        <dbReference type="ARBA" id="ARBA00022989"/>
    </source>
</evidence>
<evidence type="ECO:0000256" key="9">
    <source>
        <dbReference type="ARBA" id="ARBA00023065"/>
    </source>
</evidence>
<evidence type="ECO:0000256" key="13">
    <source>
        <dbReference type="RuleBase" id="RU362091"/>
    </source>
</evidence>
<dbReference type="GeneID" id="100375425"/>
<reference evidence="17" key="1">
    <citation type="submission" date="2025-08" db="UniProtKB">
        <authorList>
            <consortium name="RefSeq"/>
        </authorList>
    </citation>
    <scope>IDENTIFICATION</scope>
    <source>
        <tissue evidence="17">Testes</tissue>
    </source>
</reference>
<dbReference type="Proteomes" id="UP000694865">
    <property type="component" value="Unplaced"/>
</dbReference>
<keyword evidence="16" id="KW-1185">Reference proteome</keyword>
<dbReference type="PROSITE" id="PS50283">
    <property type="entry name" value="NA_SOLUT_SYMP_3"/>
    <property type="match status" value="1"/>
</dbReference>
<evidence type="ECO:0000256" key="3">
    <source>
        <dbReference type="ARBA" id="ARBA00022448"/>
    </source>
</evidence>
<accession>A0ABM0GR83</accession>
<keyword evidence="9" id="KW-0406">Ion transport</keyword>
<keyword evidence="12" id="KW-0739">Sodium transport</keyword>
<evidence type="ECO:0000256" key="1">
    <source>
        <dbReference type="ARBA" id="ARBA00004141"/>
    </source>
</evidence>
<feature type="transmembrane region" description="Helical" evidence="15">
    <location>
        <begin position="45"/>
        <end position="64"/>
    </location>
</feature>
<protein>
    <submittedName>
        <fullName evidence="17">High-affinity choline transporter 1-like</fullName>
    </submittedName>
</protein>
<feature type="transmembrane region" description="Helical" evidence="15">
    <location>
        <begin position="423"/>
        <end position="440"/>
    </location>
</feature>
<keyword evidence="10 15" id="KW-0472">Membrane</keyword>
<keyword evidence="7 15" id="KW-1133">Transmembrane helix</keyword>
<evidence type="ECO:0000256" key="4">
    <source>
        <dbReference type="ARBA" id="ARBA00022692"/>
    </source>
</evidence>
<feature type="transmembrane region" description="Helical" evidence="15">
    <location>
        <begin position="6"/>
        <end position="25"/>
    </location>
</feature>
<gene>
    <name evidence="17" type="primary">LOC100375425</name>
</gene>
<evidence type="ECO:0000256" key="12">
    <source>
        <dbReference type="ARBA" id="ARBA00023201"/>
    </source>
</evidence>
<feature type="region of interest" description="Disordered" evidence="14">
    <location>
        <begin position="553"/>
        <end position="584"/>
    </location>
</feature>
<keyword evidence="5" id="KW-0769">Symport</keyword>
<dbReference type="PANTHER" id="PTHR45897:SF4">
    <property type="entry name" value="HIGH-AFFINITY CHOLINE TRANSPORTER 1"/>
    <property type="match status" value="1"/>
</dbReference>
<evidence type="ECO:0000256" key="15">
    <source>
        <dbReference type="SAM" id="Phobius"/>
    </source>
</evidence>
<evidence type="ECO:0000313" key="16">
    <source>
        <dbReference type="Proteomes" id="UP000694865"/>
    </source>
</evidence>
<keyword evidence="4 15" id="KW-0812">Transmembrane</keyword>
<feature type="transmembrane region" description="Helical" evidence="15">
    <location>
        <begin position="159"/>
        <end position="178"/>
    </location>
</feature>
<keyword evidence="8" id="KW-0915">Sodium</keyword>
<feature type="transmembrane region" description="Helical" evidence="15">
    <location>
        <begin position="368"/>
        <end position="390"/>
    </location>
</feature>
<proteinExistence type="inferred from homology"/>